<dbReference type="InterPro" id="IPR036345">
    <property type="entry name" value="ExoRNase_PH_dom2_sf"/>
</dbReference>
<proteinExistence type="predicted"/>
<reference evidence="3" key="1">
    <citation type="submission" date="2021-01" db="EMBL/GenBank/DDBJ databases">
        <authorList>
            <person name="Corre E."/>
            <person name="Pelletier E."/>
            <person name="Niang G."/>
            <person name="Scheremetjew M."/>
            <person name="Finn R."/>
            <person name="Kale V."/>
            <person name="Holt S."/>
            <person name="Cochrane G."/>
            <person name="Meng A."/>
            <person name="Brown T."/>
            <person name="Cohen L."/>
        </authorList>
    </citation>
    <scope>NUCLEOTIDE SEQUENCE</scope>
    <source>
        <strain evidence="3">CCAC1681</strain>
    </source>
</reference>
<dbReference type="EMBL" id="HBEN01014622">
    <property type="protein sequence ID" value="CAD8451456.1"/>
    <property type="molecule type" value="Transcribed_RNA"/>
</dbReference>
<organism evidence="3">
    <name type="scientific">Micromonas pusilla</name>
    <name type="common">Picoplanktonic green alga</name>
    <name type="synonym">Chromulina pusilla</name>
    <dbReference type="NCBI Taxonomy" id="38833"/>
    <lineage>
        <taxon>Eukaryota</taxon>
        <taxon>Viridiplantae</taxon>
        <taxon>Chlorophyta</taxon>
        <taxon>Mamiellophyceae</taxon>
        <taxon>Mamiellales</taxon>
        <taxon>Mamiellaceae</taxon>
        <taxon>Micromonas</taxon>
    </lineage>
</organism>
<dbReference type="Pfam" id="PF03725">
    <property type="entry name" value="RNase_PH_C"/>
    <property type="match status" value="1"/>
</dbReference>
<evidence type="ECO:0000313" key="3">
    <source>
        <dbReference type="EMBL" id="CAD8451456.1"/>
    </source>
</evidence>
<gene>
    <name evidence="3" type="ORF">MSP1401_LOCUS12209</name>
</gene>
<feature type="domain" description="Exoribonuclease phosphorolytic" evidence="2">
    <location>
        <begin position="3"/>
        <end position="76"/>
    </location>
</feature>
<dbReference type="SUPFAM" id="SSF55666">
    <property type="entry name" value="Ribonuclease PH domain 2-like"/>
    <property type="match status" value="1"/>
</dbReference>
<dbReference type="AlphaFoldDB" id="A0A7S0DDB9"/>
<dbReference type="InterPro" id="IPR027408">
    <property type="entry name" value="PNPase/RNase_PH_dom_sf"/>
</dbReference>
<accession>A0A7S0DDB9</accession>
<evidence type="ECO:0000256" key="1">
    <source>
        <dbReference type="SAM" id="MobiDB-lite"/>
    </source>
</evidence>
<sequence length="106" mass="10828">MRDLVSACSVARRPGTENGGTRGGALLLDPTTAEERNADGAVTLAHMSRLGEVTQVVATGSWDGDELDDAIQLAASGCARVDQALREVLRAEAQEHAPAGSVGAGT</sequence>
<dbReference type="Gene3D" id="3.30.230.70">
    <property type="entry name" value="GHMP Kinase, N-terminal domain"/>
    <property type="match status" value="1"/>
</dbReference>
<dbReference type="InterPro" id="IPR015847">
    <property type="entry name" value="ExoRNase_PH_dom2"/>
</dbReference>
<name>A0A7S0DDB9_MICPS</name>
<evidence type="ECO:0000259" key="2">
    <source>
        <dbReference type="Pfam" id="PF03725"/>
    </source>
</evidence>
<protein>
    <recommendedName>
        <fullName evidence="2">Exoribonuclease phosphorolytic domain-containing protein</fullName>
    </recommendedName>
</protein>
<feature type="region of interest" description="Disordered" evidence="1">
    <location>
        <begin position="1"/>
        <end position="25"/>
    </location>
</feature>